<keyword evidence="6 9" id="KW-0472">Membrane</keyword>
<dbReference type="Proteomes" id="UP001165378">
    <property type="component" value="Unassembled WGS sequence"/>
</dbReference>
<accession>A0AA41Q8U8</accession>
<evidence type="ECO:0000256" key="6">
    <source>
        <dbReference type="ARBA" id="ARBA00023136"/>
    </source>
</evidence>
<evidence type="ECO:0000256" key="9">
    <source>
        <dbReference type="SAM" id="Phobius"/>
    </source>
</evidence>
<comment type="caution">
    <text evidence="11">The sequence shown here is derived from an EMBL/GenBank/DDBJ whole genome shotgun (WGS) entry which is preliminary data.</text>
</comment>
<organism evidence="11 12">
    <name type="scientific">Yinghuangia soli</name>
    <dbReference type="NCBI Taxonomy" id="2908204"/>
    <lineage>
        <taxon>Bacteria</taxon>
        <taxon>Bacillati</taxon>
        <taxon>Actinomycetota</taxon>
        <taxon>Actinomycetes</taxon>
        <taxon>Kitasatosporales</taxon>
        <taxon>Streptomycetaceae</taxon>
        <taxon>Yinghuangia</taxon>
    </lineage>
</organism>
<dbReference type="GO" id="GO:0046677">
    <property type="term" value="P:response to antibiotic"/>
    <property type="evidence" value="ECO:0007669"/>
    <property type="project" value="UniProtKB-KW"/>
</dbReference>
<feature type="transmembrane region" description="Helical" evidence="9">
    <location>
        <begin position="363"/>
        <end position="387"/>
    </location>
</feature>
<comment type="subcellular location">
    <subcellularLocation>
        <location evidence="1">Cell membrane</location>
        <topology evidence="1">Multi-pass membrane protein</topology>
    </subcellularLocation>
</comment>
<evidence type="ECO:0000313" key="11">
    <source>
        <dbReference type="EMBL" id="MCF2533377.1"/>
    </source>
</evidence>
<evidence type="ECO:0000313" key="12">
    <source>
        <dbReference type="Proteomes" id="UP001165378"/>
    </source>
</evidence>
<dbReference type="RefSeq" id="WP_235058152.1">
    <property type="nucleotide sequence ID" value="NZ_JAKFHA010000048.1"/>
</dbReference>
<keyword evidence="4 9" id="KW-0812">Transmembrane</keyword>
<feature type="region of interest" description="Disordered" evidence="8">
    <location>
        <begin position="475"/>
        <end position="513"/>
    </location>
</feature>
<evidence type="ECO:0000256" key="3">
    <source>
        <dbReference type="ARBA" id="ARBA00022475"/>
    </source>
</evidence>
<proteinExistence type="predicted"/>
<protein>
    <submittedName>
        <fullName evidence="11">MFS transporter</fullName>
    </submittedName>
</protein>
<sequence>MTQSPARPPARAGLVLALLAFAQLIVALDYNIVYVALPDIGSALDFSAQSLQWVVSAYAVGIGGFLLLGGRAVDRFGGRRVFLAGLALYGAASLAGGLADGSGLLVAARAVQGLGGALLTPATLALVFAGFREGAERNRAMGVWGLAGSAGLAVGALAGGVLTEWLGWRSVFFVNVPLVAIAVAAALRLLPDDAPAVRTRGGFDLPGALLATAGSSLLVFGLVSGPEEGWTSALTLGTAGAGLVLLAAFLAVEARTRTPLMPLRMLANRGLAVSMLVILLFQTGLGGGYYLFTMYLQPVLGYSALEAGLAFLPLTLVSAVAAGKVAPLLLSRISLRATLGIGMVGTGAGLALLFAGMSEGGSFWALVPGSVVWGLAGGWTYVAMFVAAGSGAAPEEQGVASGLATAAQQIGGAVGLAVLIAVVNAQSGHGGPGPDAAGLLDGIRAGGWVAAGVVAVGALAALLLPRPGRSRSITVAEAEAEAEAGAAPRLTRRRRPTGPATSPGARPASRTRG</sequence>
<evidence type="ECO:0000256" key="7">
    <source>
        <dbReference type="ARBA" id="ARBA00023251"/>
    </source>
</evidence>
<dbReference type="PROSITE" id="PS50850">
    <property type="entry name" value="MFS"/>
    <property type="match status" value="1"/>
</dbReference>
<dbReference type="Pfam" id="PF07690">
    <property type="entry name" value="MFS_1"/>
    <property type="match status" value="1"/>
</dbReference>
<reference evidence="11" key="1">
    <citation type="submission" date="2022-01" db="EMBL/GenBank/DDBJ databases">
        <title>Genome-Based Taxonomic Classification of the Phylum Actinobacteria.</title>
        <authorList>
            <person name="Gao Y."/>
        </authorList>
    </citation>
    <scope>NUCLEOTIDE SEQUENCE</scope>
    <source>
        <strain evidence="11">KLBMP 8922</strain>
    </source>
</reference>
<name>A0AA41Q8U8_9ACTN</name>
<gene>
    <name evidence="11" type="ORF">LZ495_40020</name>
</gene>
<feature type="transmembrane region" description="Helical" evidence="9">
    <location>
        <begin position="111"/>
        <end position="131"/>
    </location>
</feature>
<dbReference type="PANTHER" id="PTHR42718:SF46">
    <property type="entry name" value="BLR6921 PROTEIN"/>
    <property type="match status" value="1"/>
</dbReference>
<dbReference type="InterPro" id="IPR011701">
    <property type="entry name" value="MFS"/>
</dbReference>
<evidence type="ECO:0000256" key="4">
    <source>
        <dbReference type="ARBA" id="ARBA00022692"/>
    </source>
</evidence>
<keyword evidence="7" id="KW-0046">Antibiotic resistance</keyword>
<evidence type="ECO:0000259" key="10">
    <source>
        <dbReference type="PROSITE" id="PS50850"/>
    </source>
</evidence>
<feature type="transmembrane region" description="Helical" evidence="9">
    <location>
        <begin position="337"/>
        <end position="357"/>
    </location>
</feature>
<feature type="transmembrane region" description="Helical" evidence="9">
    <location>
        <begin position="168"/>
        <end position="190"/>
    </location>
</feature>
<feature type="transmembrane region" description="Helical" evidence="9">
    <location>
        <begin position="271"/>
        <end position="291"/>
    </location>
</feature>
<dbReference type="AlphaFoldDB" id="A0AA41Q8U8"/>
<evidence type="ECO:0000256" key="2">
    <source>
        <dbReference type="ARBA" id="ARBA00022448"/>
    </source>
</evidence>
<feature type="transmembrane region" description="Helical" evidence="9">
    <location>
        <begin position="81"/>
        <end position="99"/>
    </location>
</feature>
<dbReference type="GO" id="GO:0022857">
    <property type="term" value="F:transmembrane transporter activity"/>
    <property type="evidence" value="ECO:0007669"/>
    <property type="project" value="InterPro"/>
</dbReference>
<dbReference type="Gene3D" id="1.20.1720.10">
    <property type="entry name" value="Multidrug resistance protein D"/>
    <property type="match status" value="1"/>
</dbReference>
<keyword evidence="3" id="KW-1003">Cell membrane</keyword>
<evidence type="ECO:0000256" key="1">
    <source>
        <dbReference type="ARBA" id="ARBA00004651"/>
    </source>
</evidence>
<dbReference type="CDD" id="cd17321">
    <property type="entry name" value="MFS_MMR_MDR_like"/>
    <property type="match status" value="1"/>
</dbReference>
<feature type="transmembrane region" description="Helical" evidence="9">
    <location>
        <begin position="399"/>
        <end position="425"/>
    </location>
</feature>
<dbReference type="InterPro" id="IPR020846">
    <property type="entry name" value="MFS_dom"/>
</dbReference>
<feature type="transmembrane region" description="Helical" evidence="9">
    <location>
        <begin position="229"/>
        <end position="250"/>
    </location>
</feature>
<dbReference type="EMBL" id="JAKFHA010000048">
    <property type="protein sequence ID" value="MCF2533377.1"/>
    <property type="molecule type" value="Genomic_DNA"/>
</dbReference>
<evidence type="ECO:0000256" key="5">
    <source>
        <dbReference type="ARBA" id="ARBA00022989"/>
    </source>
</evidence>
<feature type="transmembrane region" description="Helical" evidence="9">
    <location>
        <begin position="445"/>
        <end position="464"/>
    </location>
</feature>
<dbReference type="InterPro" id="IPR036259">
    <property type="entry name" value="MFS_trans_sf"/>
</dbReference>
<dbReference type="Gene3D" id="1.20.1250.20">
    <property type="entry name" value="MFS general substrate transporter like domains"/>
    <property type="match status" value="1"/>
</dbReference>
<keyword evidence="2" id="KW-0813">Transport</keyword>
<keyword evidence="12" id="KW-1185">Reference proteome</keyword>
<evidence type="ECO:0000256" key="8">
    <source>
        <dbReference type="SAM" id="MobiDB-lite"/>
    </source>
</evidence>
<feature type="transmembrane region" description="Helical" evidence="9">
    <location>
        <begin position="51"/>
        <end position="69"/>
    </location>
</feature>
<dbReference type="GO" id="GO:0005886">
    <property type="term" value="C:plasma membrane"/>
    <property type="evidence" value="ECO:0007669"/>
    <property type="project" value="UniProtKB-SubCell"/>
</dbReference>
<dbReference type="SUPFAM" id="SSF103473">
    <property type="entry name" value="MFS general substrate transporter"/>
    <property type="match status" value="1"/>
</dbReference>
<feature type="domain" description="Major facilitator superfamily (MFS) profile" evidence="10">
    <location>
        <begin position="15"/>
        <end position="469"/>
    </location>
</feature>
<keyword evidence="5 9" id="KW-1133">Transmembrane helix</keyword>
<dbReference type="PANTHER" id="PTHR42718">
    <property type="entry name" value="MAJOR FACILITATOR SUPERFAMILY MULTIDRUG TRANSPORTER MFSC"/>
    <property type="match status" value="1"/>
</dbReference>
<feature type="transmembrane region" description="Helical" evidence="9">
    <location>
        <begin position="143"/>
        <end position="162"/>
    </location>
</feature>
<feature type="transmembrane region" description="Helical" evidence="9">
    <location>
        <begin position="311"/>
        <end position="330"/>
    </location>
</feature>
<feature type="transmembrane region" description="Helical" evidence="9">
    <location>
        <begin position="202"/>
        <end position="223"/>
    </location>
</feature>